<dbReference type="Gene3D" id="3.40.630.30">
    <property type="match status" value="1"/>
</dbReference>
<dbReference type="InterPro" id="IPR010313">
    <property type="entry name" value="Glycine_N-acyltransferase"/>
</dbReference>
<evidence type="ECO:0000259" key="2">
    <source>
        <dbReference type="PROSITE" id="PS51186"/>
    </source>
</evidence>
<reference evidence="3" key="1">
    <citation type="submission" date="2021-04" db="EMBL/GenBank/DDBJ databases">
        <authorList>
            <consortium name="Wellcome Sanger Institute Data Sharing"/>
        </authorList>
    </citation>
    <scope>NUCLEOTIDE SEQUENCE [LARGE SCALE GENOMIC DNA]</scope>
</reference>
<evidence type="ECO:0000256" key="1">
    <source>
        <dbReference type="RuleBase" id="RU368002"/>
    </source>
</evidence>
<dbReference type="Proteomes" id="UP000472264">
    <property type="component" value="Chromosome 15"/>
</dbReference>
<comment type="similarity">
    <text evidence="1">Belongs to the glycine N-acyltransferase family.</text>
</comment>
<evidence type="ECO:0000313" key="3">
    <source>
        <dbReference type="Ensembl" id="ENSENLP00000038204.1"/>
    </source>
</evidence>
<keyword evidence="1" id="KW-0012">Acyltransferase</keyword>
<reference evidence="3" key="3">
    <citation type="submission" date="2025-09" db="UniProtKB">
        <authorList>
            <consortium name="Ensembl"/>
        </authorList>
    </citation>
    <scope>IDENTIFICATION</scope>
</reference>
<dbReference type="InterPro" id="IPR015938">
    <property type="entry name" value="Glycine_N-acyltransferase_N"/>
</dbReference>
<reference evidence="3" key="2">
    <citation type="submission" date="2025-08" db="UniProtKB">
        <authorList>
            <consortium name="Ensembl"/>
        </authorList>
    </citation>
    <scope>IDENTIFICATION</scope>
</reference>
<feature type="domain" description="N-acetyltransferase" evidence="2">
    <location>
        <begin position="143"/>
        <end position="273"/>
    </location>
</feature>
<protein>
    <recommendedName>
        <fullName evidence="1">Glycine N-acyltransferase-like protein</fullName>
        <ecNumber evidence="1">2.3.1.-</ecNumber>
    </recommendedName>
</protein>
<proteinExistence type="inferred from homology"/>
<dbReference type="Pfam" id="PF08445">
    <property type="entry name" value="FR47"/>
    <property type="match status" value="1"/>
</dbReference>
<dbReference type="InParanoid" id="A0A665W277"/>
<dbReference type="PANTHER" id="PTHR15298:SF15">
    <property type="entry name" value="GLYCINE N-ACYLTRANSFERASE-LIKE PROTEIN"/>
    <property type="match status" value="1"/>
</dbReference>
<dbReference type="Ensembl" id="ENSENLT00000039221.1">
    <property type="protein sequence ID" value="ENSENLP00000038204.1"/>
    <property type="gene ID" value="ENSENLG00000016531.1"/>
</dbReference>
<dbReference type="GO" id="GO:0005739">
    <property type="term" value="C:mitochondrion"/>
    <property type="evidence" value="ECO:0007669"/>
    <property type="project" value="InterPro"/>
</dbReference>
<keyword evidence="4" id="KW-1185">Reference proteome</keyword>
<sequence length="273" mass="31383">MELTGDQLEKAEEELRRYLPRSLTVYGTLVLNKRVRADPVKFIVDKWPEFRVFICKPQCLQEDDLFKDLIIFTTDPAALKETIKIPSVIDWTKYICLGTDFRHIEIFTRMASEKQVPCNQRAVCHMMTLEDVSRLPSIDSSGISLSSLNESHIDMVKAKWKFSGKEGAAKSMIRNMIVNFPSCCVLDAEGKPVSWILTYSSSAIGMLYTLPEHRRKGYAKVLVHAMARRFHAEAYPVFCFIEEENIVSYRLFKSFGFTEDPSYRITCNSSEFS</sequence>
<dbReference type="PROSITE" id="PS51186">
    <property type="entry name" value="GNAT"/>
    <property type="match status" value="1"/>
</dbReference>
<dbReference type="InterPro" id="IPR000182">
    <property type="entry name" value="GNAT_dom"/>
</dbReference>
<accession>A0A665W277</accession>
<evidence type="ECO:0000313" key="4">
    <source>
        <dbReference type="Proteomes" id="UP000472264"/>
    </source>
</evidence>
<dbReference type="GO" id="GO:0047961">
    <property type="term" value="F:glycine N-acyltransferase activity"/>
    <property type="evidence" value="ECO:0007669"/>
    <property type="project" value="InterPro"/>
</dbReference>
<dbReference type="EC" id="2.3.1.-" evidence="1"/>
<dbReference type="PANTHER" id="PTHR15298">
    <property type="entry name" value="L-COA N-ACYLTRANSFERASE-RELATED"/>
    <property type="match status" value="1"/>
</dbReference>
<dbReference type="CDD" id="cd04301">
    <property type="entry name" value="NAT_SF"/>
    <property type="match status" value="1"/>
</dbReference>
<dbReference type="SUPFAM" id="SSF55729">
    <property type="entry name" value="Acyl-CoA N-acyltransferases (Nat)"/>
    <property type="match status" value="1"/>
</dbReference>
<dbReference type="Pfam" id="PF06021">
    <property type="entry name" value="Gly_acyl_tr_N"/>
    <property type="match status" value="1"/>
</dbReference>
<dbReference type="AlphaFoldDB" id="A0A665W277"/>
<organism evidence="3 4">
    <name type="scientific">Echeneis naucrates</name>
    <name type="common">Live sharksucker</name>
    <dbReference type="NCBI Taxonomy" id="173247"/>
    <lineage>
        <taxon>Eukaryota</taxon>
        <taxon>Metazoa</taxon>
        <taxon>Chordata</taxon>
        <taxon>Craniata</taxon>
        <taxon>Vertebrata</taxon>
        <taxon>Euteleostomi</taxon>
        <taxon>Actinopterygii</taxon>
        <taxon>Neopterygii</taxon>
        <taxon>Teleostei</taxon>
        <taxon>Neoteleostei</taxon>
        <taxon>Acanthomorphata</taxon>
        <taxon>Carangaria</taxon>
        <taxon>Carangiformes</taxon>
        <taxon>Echeneidae</taxon>
        <taxon>Echeneis</taxon>
    </lineage>
</organism>
<dbReference type="InterPro" id="IPR013653">
    <property type="entry name" value="GCN5-like_dom"/>
</dbReference>
<gene>
    <name evidence="3" type="primary">LOC115055097</name>
</gene>
<dbReference type="InterPro" id="IPR016181">
    <property type="entry name" value="Acyl_CoA_acyltransferase"/>
</dbReference>
<keyword evidence="1" id="KW-0808">Transferase</keyword>
<name>A0A665W277_ECHNA</name>